<evidence type="ECO:0000313" key="1">
    <source>
        <dbReference type="EMBL" id="MPN63848.1"/>
    </source>
</evidence>
<gene>
    <name evidence="1" type="ORF">SDC9_211615</name>
</gene>
<dbReference type="EMBL" id="VSSQ01143858">
    <property type="protein sequence ID" value="MPN63848.1"/>
    <property type="molecule type" value="Genomic_DNA"/>
</dbReference>
<dbReference type="AlphaFoldDB" id="A0A645JJJ5"/>
<accession>A0A645JJJ5</accession>
<proteinExistence type="predicted"/>
<comment type="caution">
    <text evidence="1">The sequence shown here is derived from an EMBL/GenBank/DDBJ whole genome shotgun (WGS) entry which is preliminary data.</text>
</comment>
<name>A0A645JJJ5_9ZZZZ</name>
<protein>
    <submittedName>
        <fullName evidence="1">Uncharacterized protein</fullName>
    </submittedName>
</protein>
<reference evidence="1" key="1">
    <citation type="submission" date="2019-08" db="EMBL/GenBank/DDBJ databases">
        <authorList>
            <person name="Kucharzyk K."/>
            <person name="Murdoch R.W."/>
            <person name="Higgins S."/>
            <person name="Loffler F."/>
        </authorList>
    </citation>
    <scope>NUCLEOTIDE SEQUENCE</scope>
</reference>
<organism evidence="1">
    <name type="scientific">bioreactor metagenome</name>
    <dbReference type="NCBI Taxonomy" id="1076179"/>
    <lineage>
        <taxon>unclassified sequences</taxon>
        <taxon>metagenomes</taxon>
        <taxon>ecological metagenomes</taxon>
    </lineage>
</organism>
<sequence length="135" mass="13949">MVSRHDPLQFLQPGFGNFAVGDHITGHDHLTGARVQKPPGIAGMDAAAHLKPAGIGPECAQRSLFVAGAEHDHVASGEAVGAIHPRKIGRIVLGLEVGAQPGAVGAEGAADNLLDFAVMQIDAGTEPHKKSFLQK</sequence>